<protein>
    <submittedName>
        <fullName evidence="2">ABC-2 family transporter protein</fullName>
    </submittedName>
</protein>
<dbReference type="Proteomes" id="UP000035548">
    <property type="component" value="Chromosome"/>
</dbReference>
<organism evidence="2 3">
    <name type="scientific">Corynebacterium uterequi</name>
    <dbReference type="NCBI Taxonomy" id="1072256"/>
    <lineage>
        <taxon>Bacteria</taxon>
        <taxon>Bacillati</taxon>
        <taxon>Actinomycetota</taxon>
        <taxon>Actinomycetes</taxon>
        <taxon>Mycobacteriales</taxon>
        <taxon>Corynebacteriaceae</taxon>
        <taxon>Corynebacterium</taxon>
    </lineage>
</organism>
<proteinExistence type="predicted"/>
<feature type="transmembrane region" description="Helical" evidence="1">
    <location>
        <begin position="21"/>
        <end position="43"/>
    </location>
</feature>
<evidence type="ECO:0000313" key="3">
    <source>
        <dbReference type="Proteomes" id="UP000035548"/>
    </source>
</evidence>
<dbReference type="STRING" id="1072256.CUTER_05705"/>
<keyword evidence="1" id="KW-0472">Membrane</keyword>
<feature type="transmembrane region" description="Helical" evidence="1">
    <location>
        <begin position="154"/>
        <end position="178"/>
    </location>
</feature>
<keyword evidence="1" id="KW-1133">Transmembrane helix</keyword>
<dbReference type="AlphaFoldDB" id="A0A0G3HJ57"/>
<feature type="transmembrane region" description="Helical" evidence="1">
    <location>
        <begin position="80"/>
        <end position="99"/>
    </location>
</feature>
<dbReference type="OrthoDB" id="4427901at2"/>
<feature type="transmembrane region" description="Helical" evidence="1">
    <location>
        <begin position="119"/>
        <end position="142"/>
    </location>
</feature>
<reference evidence="2 3" key="1">
    <citation type="journal article" date="2015" name="Genome Announc.">
        <title>Virulence Factor Genes Detected in the Complete Genome Sequence of Corynebacterium uterequi DSM 45634, Isolated from the Uterus of a Maiden Mare.</title>
        <authorList>
            <person name="Ruckert C."/>
            <person name="Kriete M."/>
            <person name="Jaenicke S."/>
            <person name="Winkler A."/>
            <person name="Tauch A."/>
        </authorList>
    </citation>
    <scope>NUCLEOTIDE SEQUENCE [LARGE SCALE GENOMIC DNA]</scope>
    <source>
        <strain evidence="2 3">DSM 45634</strain>
    </source>
</reference>
<reference evidence="3" key="2">
    <citation type="submission" date="2015-05" db="EMBL/GenBank/DDBJ databases">
        <title>Complete genome sequence of Corynebacterium uterequi DSM 45634, isolated from the uterus of a maiden mare.</title>
        <authorList>
            <person name="Ruckert C."/>
            <person name="Albersmeier A."/>
            <person name="Winkler A."/>
            <person name="Tauch A."/>
        </authorList>
    </citation>
    <scope>NUCLEOTIDE SEQUENCE [LARGE SCALE GENOMIC DNA]</scope>
    <source>
        <strain evidence="3">DSM 45634</strain>
    </source>
</reference>
<evidence type="ECO:0000313" key="2">
    <source>
        <dbReference type="EMBL" id="AKK11137.1"/>
    </source>
</evidence>
<feature type="transmembrane region" description="Helical" evidence="1">
    <location>
        <begin position="232"/>
        <end position="255"/>
    </location>
</feature>
<keyword evidence="1" id="KW-0812">Transmembrane</keyword>
<keyword evidence="3" id="KW-1185">Reference proteome</keyword>
<dbReference type="PATRIC" id="fig|1072256.5.peg.1131"/>
<feature type="transmembrane region" description="Helical" evidence="1">
    <location>
        <begin position="185"/>
        <end position="205"/>
    </location>
</feature>
<gene>
    <name evidence="2" type="ORF">CUTER_05705</name>
</gene>
<dbReference type="RefSeq" id="WP_047259596.1">
    <property type="nucleotide sequence ID" value="NZ_CP011546.1"/>
</dbReference>
<evidence type="ECO:0000256" key="1">
    <source>
        <dbReference type="SAM" id="Phobius"/>
    </source>
</evidence>
<accession>A0A0G3HJ57</accession>
<name>A0A0G3HJ57_9CORY</name>
<sequence length="260" mass="27490">MTTSAFALIWRYHLIRLLRSGGTWAIVAVVIVLAGTPGVLALYTPQIISALGGAEVQALVESTLPDPSWRQAAASWVKNLTQVLTMVLIATNAFSCHALRSHGDIPFMFPGSVRRSHYLLSSAATSAFFALALALGAAMVAWVGTVVVFPSAPLAPFVLASLVWVVQIGVIHAIQFLASAGLRGLGAPLAAGFSIYLVILVSAIWTQRGHASPLGLTYVITSFSQGVTDITWQWPVASSVGMIIVAVGAATYRYCRVELA</sequence>
<dbReference type="KEGG" id="cut:CUTER_05705"/>
<dbReference type="EMBL" id="CP011546">
    <property type="protein sequence ID" value="AKK11137.1"/>
    <property type="molecule type" value="Genomic_DNA"/>
</dbReference>